<dbReference type="Gene3D" id="3.30.420.40">
    <property type="match status" value="3"/>
</dbReference>
<dbReference type="Proteomes" id="UP000271098">
    <property type="component" value="Unassembled WGS sequence"/>
</dbReference>
<dbReference type="Pfam" id="PF00022">
    <property type="entry name" value="Actin"/>
    <property type="match status" value="2"/>
</dbReference>
<evidence type="ECO:0000313" key="4">
    <source>
        <dbReference type="WBParaSite" id="GPUH_0002210801-mRNA-1"/>
    </source>
</evidence>
<evidence type="ECO:0000313" key="3">
    <source>
        <dbReference type="Proteomes" id="UP000271098"/>
    </source>
</evidence>
<gene>
    <name evidence="2" type="ORF">GPUH_LOCUS22080</name>
</gene>
<name>A0A183EM90_9BILA</name>
<keyword evidence="3" id="KW-1185">Reference proteome</keyword>
<proteinExistence type="inferred from homology"/>
<protein>
    <submittedName>
        <fullName evidence="4">Actin-related protein 3</fullName>
    </submittedName>
</protein>
<dbReference type="AlphaFoldDB" id="A0A183EM90"/>
<dbReference type="EMBL" id="UYRT01094189">
    <property type="protein sequence ID" value="VDN39433.1"/>
    <property type="molecule type" value="Genomic_DNA"/>
</dbReference>
<dbReference type="SMART" id="SM00268">
    <property type="entry name" value="ACTIN"/>
    <property type="match status" value="1"/>
</dbReference>
<dbReference type="PANTHER" id="PTHR11937">
    <property type="entry name" value="ACTIN"/>
    <property type="match status" value="1"/>
</dbReference>
<evidence type="ECO:0000313" key="2">
    <source>
        <dbReference type="EMBL" id="VDN39433.1"/>
    </source>
</evidence>
<sequence>VVDSGDGVTHCIPVAEGYVIGSCIKHIPIAGRDITYFIQQLLREREHSFANPDFTVPISELVDTVIQQCPIDVRRGLYENIVLSGGSTMFKDFARRMQRDIKRISNARLAMSEELSSGQLTPKPINVQVVSHKMQRYAVWFGGSVLADTPEFYEAAHTKAEYMEKGPSICRYNPVFGALT</sequence>
<evidence type="ECO:0000256" key="1">
    <source>
        <dbReference type="RuleBase" id="RU000487"/>
    </source>
</evidence>
<dbReference type="InterPro" id="IPR004000">
    <property type="entry name" value="Actin"/>
</dbReference>
<dbReference type="InterPro" id="IPR043129">
    <property type="entry name" value="ATPase_NBD"/>
</dbReference>
<dbReference type="Gene3D" id="3.90.640.10">
    <property type="entry name" value="Actin, Chain A, domain 4"/>
    <property type="match status" value="1"/>
</dbReference>
<dbReference type="OrthoDB" id="421448at2759"/>
<organism evidence="4">
    <name type="scientific">Gongylonema pulchrum</name>
    <dbReference type="NCBI Taxonomy" id="637853"/>
    <lineage>
        <taxon>Eukaryota</taxon>
        <taxon>Metazoa</taxon>
        <taxon>Ecdysozoa</taxon>
        <taxon>Nematoda</taxon>
        <taxon>Chromadorea</taxon>
        <taxon>Rhabditida</taxon>
        <taxon>Spirurina</taxon>
        <taxon>Spiruromorpha</taxon>
        <taxon>Spiruroidea</taxon>
        <taxon>Gongylonematidae</taxon>
        <taxon>Gongylonema</taxon>
    </lineage>
</organism>
<accession>A0A183EM90</accession>
<reference evidence="4" key="1">
    <citation type="submission" date="2016-06" db="UniProtKB">
        <authorList>
            <consortium name="WormBaseParasite"/>
        </authorList>
    </citation>
    <scope>IDENTIFICATION</scope>
</reference>
<dbReference type="WBParaSite" id="GPUH_0002210801-mRNA-1">
    <property type="protein sequence ID" value="GPUH_0002210801-mRNA-1"/>
    <property type="gene ID" value="GPUH_0002210801"/>
</dbReference>
<dbReference type="SUPFAM" id="SSF53067">
    <property type="entry name" value="Actin-like ATPase domain"/>
    <property type="match status" value="1"/>
</dbReference>
<reference evidence="2 3" key="2">
    <citation type="submission" date="2018-11" db="EMBL/GenBank/DDBJ databases">
        <authorList>
            <consortium name="Pathogen Informatics"/>
        </authorList>
    </citation>
    <scope>NUCLEOTIDE SEQUENCE [LARGE SCALE GENOMIC DNA]</scope>
</reference>
<comment type="similarity">
    <text evidence="1">Belongs to the actin family.</text>
</comment>